<dbReference type="EMBL" id="FNQY01000018">
    <property type="protein sequence ID" value="SEA43036.1"/>
    <property type="molecule type" value="Genomic_DNA"/>
</dbReference>
<evidence type="ECO:0000256" key="1">
    <source>
        <dbReference type="SAM" id="MobiDB-lite"/>
    </source>
</evidence>
<feature type="region of interest" description="Disordered" evidence="1">
    <location>
        <begin position="99"/>
        <end position="155"/>
    </location>
</feature>
<proteinExistence type="predicted"/>
<feature type="compositionally biased region" description="Low complexity" evidence="1">
    <location>
        <begin position="110"/>
        <end position="129"/>
    </location>
</feature>
<dbReference type="AlphaFoldDB" id="A0A1H4B4N7"/>
<dbReference type="STRING" id="551991.SAMN05192529_11842"/>
<organism evidence="2 3">
    <name type="scientific">Arachidicoccus rhizosphaerae</name>
    <dbReference type="NCBI Taxonomy" id="551991"/>
    <lineage>
        <taxon>Bacteria</taxon>
        <taxon>Pseudomonadati</taxon>
        <taxon>Bacteroidota</taxon>
        <taxon>Chitinophagia</taxon>
        <taxon>Chitinophagales</taxon>
        <taxon>Chitinophagaceae</taxon>
        <taxon>Arachidicoccus</taxon>
    </lineage>
</organism>
<keyword evidence="3" id="KW-1185">Reference proteome</keyword>
<reference evidence="2 3" key="1">
    <citation type="submission" date="2016-10" db="EMBL/GenBank/DDBJ databases">
        <authorList>
            <person name="de Groot N.N."/>
        </authorList>
    </citation>
    <scope>NUCLEOTIDE SEQUENCE [LARGE SCALE GENOMIC DNA]</scope>
    <source>
        <strain evidence="2 3">Vu-144</strain>
    </source>
</reference>
<evidence type="ECO:0000313" key="3">
    <source>
        <dbReference type="Proteomes" id="UP000199041"/>
    </source>
</evidence>
<dbReference type="RefSeq" id="WP_211481860.1">
    <property type="nucleotide sequence ID" value="NZ_FNQY01000018.1"/>
</dbReference>
<name>A0A1H4B4N7_9BACT</name>
<sequence>MIKYTTNFVDKLEAILEESKYTVRYERGNFQSGWCLLDHKRVVVLNKFLNTEGRVNTLVELIPQLKIDYDMLTLNSQKLFDFLTENRLEKLGIEKDTAAQQTEALETGETAESAVDSASEAAATADAEANIQDRETGEDQEVSKQAPEDLDGGEA</sequence>
<accession>A0A1H4B4N7</accession>
<evidence type="ECO:0000313" key="2">
    <source>
        <dbReference type="EMBL" id="SEA43036.1"/>
    </source>
</evidence>
<protein>
    <submittedName>
        <fullName evidence="2">Uncharacterized protein</fullName>
    </submittedName>
</protein>
<gene>
    <name evidence="2" type="ORF">SAMN05192529_11842</name>
</gene>
<dbReference type="Proteomes" id="UP000199041">
    <property type="component" value="Unassembled WGS sequence"/>
</dbReference>